<organism evidence="1 2">
    <name type="scientific">Mycobacterium decipiens</name>
    <dbReference type="NCBI Taxonomy" id="1430326"/>
    <lineage>
        <taxon>Bacteria</taxon>
        <taxon>Bacillati</taxon>
        <taxon>Actinomycetota</taxon>
        <taxon>Actinomycetes</taxon>
        <taxon>Mycobacteriales</taxon>
        <taxon>Mycobacteriaceae</taxon>
        <taxon>Mycobacterium</taxon>
    </lineage>
</organism>
<dbReference type="AlphaFoldDB" id="A0A1X2LR64"/>
<accession>A0A1X2LR64</accession>
<dbReference type="SUPFAM" id="SSF88713">
    <property type="entry name" value="Glycoside hydrolase/deacetylase"/>
    <property type="match status" value="1"/>
</dbReference>
<reference evidence="1 2" key="1">
    <citation type="submission" date="2017-04" db="EMBL/GenBank/DDBJ databases">
        <title>The new phylogeny of genus Mycobacterium.</title>
        <authorList>
            <person name="Tortoli E."/>
            <person name="Trovato A."/>
            <person name="Cirillo D.M."/>
        </authorList>
    </citation>
    <scope>NUCLEOTIDE SEQUENCE [LARGE SCALE GENOMIC DNA]</scope>
    <source>
        <strain evidence="1 2">TBL 1200985</strain>
    </source>
</reference>
<dbReference type="Pfam" id="PF10096">
    <property type="entry name" value="DUF2334"/>
    <property type="match status" value="1"/>
</dbReference>
<dbReference type="EMBL" id="NCXP01000029">
    <property type="protein sequence ID" value="OSC38990.1"/>
    <property type="molecule type" value="Genomic_DNA"/>
</dbReference>
<keyword evidence="2" id="KW-1185">Reference proteome</keyword>
<proteinExistence type="predicted"/>
<dbReference type="OrthoDB" id="5242819at2"/>
<gene>
    <name evidence="1" type="ORF">B8W66_18510</name>
</gene>
<dbReference type="Proteomes" id="UP000193247">
    <property type="component" value="Unassembled WGS sequence"/>
</dbReference>
<evidence type="ECO:0000313" key="2">
    <source>
        <dbReference type="Proteomes" id="UP000193247"/>
    </source>
</evidence>
<evidence type="ECO:0000313" key="1">
    <source>
        <dbReference type="EMBL" id="OSC38990.1"/>
    </source>
</evidence>
<dbReference type="STRING" id="1430326.B8W66_18510"/>
<name>A0A1X2LR64_9MYCO</name>
<dbReference type="CDD" id="cd11374">
    <property type="entry name" value="CE4_u10"/>
    <property type="match status" value="1"/>
</dbReference>
<protein>
    <submittedName>
        <fullName evidence="1">DUF2334 domain-containing protein</fullName>
    </submittedName>
</protein>
<dbReference type="InterPro" id="IPR011330">
    <property type="entry name" value="Glyco_hydro/deAcase_b/a-brl"/>
</dbReference>
<sequence length="234" mass="25706">MSGKLIVSVSGIGASTLADVDAFCAEMDARSVPVSLLVAPRLRDDYRLDRDPRTVEWLTGRRAGGDALVLHGYDEAATKRRRGEFAMLRAHEANLRLMAADRVLEHLGLRTRLFAAPGWVVSPGVRKALPDNGFRLLADLHGVTDLVRHTTVRARVLGIGEGFLAEPWWCRMVVMSAERIARRGGVVRIAVAARHLRKPGPLQAMLDAVDLAMLQGCTPMVYRWRPDKAALDAA</sequence>
<comment type="caution">
    <text evidence="1">The sequence shown here is derived from an EMBL/GenBank/DDBJ whole genome shotgun (WGS) entry which is preliminary data.</text>
</comment>
<dbReference type="Gene3D" id="3.20.20.370">
    <property type="entry name" value="Glycoside hydrolase/deacetylase"/>
    <property type="match status" value="1"/>
</dbReference>
<dbReference type="InterPro" id="IPR018763">
    <property type="entry name" value="DUF2334"/>
</dbReference>
<dbReference type="GO" id="GO:0005975">
    <property type="term" value="P:carbohydrate metabolic process"/>
    <property type="evidence" value="ECO:0007669"/>
    <property type="project" value="InterPro"/>
</dbReference>
<dbReference type="RefSeq" id="WP_085326727.1">
    <property type="nucleotide sequence ID" value="NZ_NCXP01000029.1"/>
</dbReference>